<evidence type="ECO:0000256" key="13">
    <source>
        <dbReference type="RuleBase" id="RU000584"/>
    </source>
</evidence>
<dbReference type="EC" id="1.2.1.70" evidence="3 8"/>
<dbReference type="UniPathway" id="UPA00251">
    <property type="reaction ID" value="UER00316"/>
</dbReference>
<evidence type="ECO:0000256" key="7">
    <source>
        <dbReference type="ARBA" id="ARBA00047464"/>
    </source>
</evidence>
<dbReference type="EMBL" id="CP075546">
    <property type="protein sequence ID" value="QVV89665.1"/>
    <property type="molecule type" value="Genomic_DNA"/>
</dbReference>
<feature type="site" description="Important for activity" evidence="8 12">
    <location>
        <position position="89"/>
    </location>
</feature>
<feature type="binding site" evidence="8 11">
    <location>
        <begin position="179"/>
        <end position="184"/>
    </location>
    <ligand>
        <name>NADP(+)</name>
        <dbReference type="ChEBI" id="CHEBI:58349"/>
    </ligand>
</feature>
<comment type="similarity">
    <text evidence="2 8 13">Belongs to the glutamyl-tRNA reductase family.</text>
</comment>
<dbReference type="Pfam" id="PF00745">
    <property type="entry name" value="GlutR_dimer"/>
    <property type="match status" value="1"/>
</dbReference>
<dbReference type="PANTHER" id="PTHR43013:SF1">
    <property type="entry name" value="GLUTAMYL-TRNA REDUCTASE"/>
    <property type="match status" value="1"/>
</dbReference>
<organism evidence="17 18">
    <name type="scientific">Methanospirillum purgamenti</name>
    <dbReference type="NCBI Taxonomy" id="2834276"/>
    <lineage>
        <taxon>Archaea</taxon>
        <taxon>Methanobacteriati</taxon>
        <taxon>Methanobacteriota</taxon>
        <taxon>Stenosarchaea group</taxon>
        <taxon>Methanomicrobia</taxon>
        <taxon>Methanomicrobiales</taxon>
        <taxon>Methanospirillaceae</taxon>
        <taxon>Methanospirillum</taxon>
    </lineage>
</organism>
<evidence type="ECO:0000259" key="16">
    <source>
        <dbReference type="Pfam" id="PF05201"/>
    </source>
</evidence>
<feature type="binding site" evidence="8 10">
    <location>
        <position position="99"/>
    </location>
    <ligand>
        <name>substrate</name>
    </ligand>
</feature>
<dbReference type="InterPro" id="IPR036343">
    <property type="entry name" value="GluRdtase_N_sf"/>
</dbReference>
<dbReference type="GO" id="GO:0019353">
    <property type="term" value="P:protoporphyrinogen IX biosynthetic process from glutamate"/>
    <property type="evidence" value="ECO:0007669"/>
    <property type="project" value="TreeGrafter"/>
</dbReference>
<name>A0A8E7AZI7_9EURY</name>
<evidence type="ECO:0000256" key="9">
    <source>
        <dbReference type="PIRSR" id="PIRSR000445-1"/>
    </source>
</evidence>
<dbReference type="RefSeq" id="WP_214420455.1">
    <property type="nucleotide sequence ID" value="NZ_CP075546.1"/>
</dbReference>
<evidence type="ECO:0000256" key="12">
    <source>
        <dbReference type="PIRSR" id="PIRSR000445-4"/>
    </source>
</evidence>
<reference evidence="17 18" key="1">
    <citation type="submission" date="2021-05" db="EMBL/GenBank/DDBJ databases">
        <title>A novel Methanospirillum isolate from a pyrite-forming mixed culture.</title>
        <authorList>
            <person name="Bunk B."/>
            <person name="Sproer C."/>
            <person name="Spring S."/>
            <person name="Pester M."/>
        </authorList>
    </citation>
    <scope>NUCLEOTIDE SEQUENCE [LARGE SCALE GENOMIC DNA]</scope>
    <source>
        <strain evidence="17 18">J.3.6.1-F.2.7.3</strain>
    </source>
</reference>
<dbReference type="AlphaFoldDB" id="A0A8E7AZI7"/>
<evidence type="ECO:0000259" key="14">
    <source>
        <dbReference type="Pfam" id="PF00745"/>
    </source>
</evidence>
<protein>
    <recommendedName>
        <fullName evidence="3 8">Glutamyl-tRNA reductase</fullName>
        <shortName evidence="8">GluTR</shortName>
        <ecNumber evidence="3 8">1.2.1.70</ecNumber>
    </recommendedName>
</protein>
<evidence type="ECO:0000313" key="18">
    <source>
        <dbReference type="Proteomes" id="UP000680656"/>
    </source>
</evidence>
<dbReference type="SUPFAM" id="SSF69075">
    <property type="entry name" value="Glutamyl tRNA-reductase dimerization domain"/>
    <property type="match status" value="1"/>
</dbReference>
<keyword evidence="18" id="KW-1185">Reference proteome</keyword>
<comment type="function">
    <text evidence="8">Catalyzes the NADPH-dependent reduction of glutamyl-tRNA(Glu) to glutamate 1-semialdehyde (GSA).</text>
</comment>
<feature type="domain" description="Tetrapyrrole biosynthesis glutamyl-tRNA reductase dimerisation" evidence="14">
    <location>
        <begin position="316"/>
        <end position="403"/>
    </location>
</feature>
<dbReference type="InterPro" id="IPR015895">
    <property type="entry name" value="4pyrrol_synth_GluRdtase_N"/>
</dbReference>
<dbReference type="PANTHER" id="PTHR43013">
    <property type="entry name" value="GLUTAMYL-TRNA REDUCTASE"/>
    <property type="match status" value="1"/>
</dbReference>
<dbReference type="KEGG" id="mrtj:KHC33_03870"/>
<dbReference type="Pfam" id="PF05201">
    <property type="entry name" value="GlutR_N"/>
    <property type="match status" value="1"/>
</dbReference>
<evidence type="ECO:0000256" key="1">
    <source>
        <dbReference type="ARBA" id="ARBA00005059"/>
    </source>
</evidence>
<dbReference type="SUPFAM" id="SSF51735">
    <property type="entry name" value="NAD(P)-binding Rossmann-fold domains"/>
    <property type="match status" value="1"/>
</dbReference>
<dbReference type="Gene3D" id="3.30.460.30">
    <property type="entry name" value="Glutamyl-tRNA reductase, N-terminal domain"/>
    <property type="match status" value="1"/>
</dbReference>
<feature type="domain" description="Glutamyl-tRNA reductase N-terminal" evidence="16">
    <location>
        <begin position="13"/>
        <end position="144"/>
    </location>
</feature>
<feature type="binding site" evidence="8 10">
    <location>
        <position position="110"/>
    </location>
    <ligand>
        <name>substrate</name>
    </ligand>
</feature>
<feature type="domain" description="Quinate/shikimate 5-dehydrogenase/glutamyl-tRNA reductase" evidence="15">
    <location>
        <begin position="162"/>
        <end position="302"/>
    </location>
</feature>
<dbReference type="InterPro" id="IPR006151">
    <property type="entry name" value="Shikm_DH/Glu-tRNA_Rdtase"/>
</dbReference>
<evidence type="ECO:0000256" key="3">
    <source>
        <dbReference type="ARBA" id="ARBA00012970"/>
    </source>
</evidence>
<evidence type="ECO:0000256" key="10">
    <source>
        <dbReference type="PIRSR" id="PIRSR000445-2"/>
    </source>
</evidence>
<dbReference type="HAMAP" id="MF_00087">
    <property type="entry name" value="Glu_tRNA_reductase"/>
    <property type="match status" value="1"/>
</dbReference>
<dbReference type="Pfam" id="PF01488">
    <property type="entry name" value="Shikimate_DH"/>
    <property type="match status" value="1"/>
</dbReference>
<dbReference type="CDD" id="cd05213">
    <property type="entry name" value="NAD_bind_Glutamyl_tRNA_reduct"/>
    <property type="match status" value="1"/>
</dbReference>
<dbReference type="InterPro" id="IPR018214">
    <property type="entry name" value="GluRdtase_CS"/>
</dbReference>
<evidence type="ECO:0000256" key="4">
    <source>
        <dbReference type="ARBA" id="ARBA00022857"/>
    </source>
</evidence>
<dbReference type="Proteomes" id="UP000680656">
    <property type="component" value="Chromosome"/>
</dbReference>
<sequence length="424" mass="46874">MTHALFSPFTIAGISHHSASVADMESVRFPDEEAFLTRAGEWFKGVILLQTCNRIEIMVHGSADLLGTFLESEGRAGWQMWEDGDALSHLLDLAAGLDSMVIGEDQILGQLRKSLSQSESMSVADPLITLCINKAIHAGSEARRMSGINRGAVSIGSAAVLLAEELLGSLAGRHILVLGTGEMGVLVTQALAAKQLSAIYVANRTFDRAQRLAEKVHGTAVLMGDLYRYLTMSDVIICCTAAPHPVIRVDEVMEALKGRSWPLDNSRRPLLIVDIAQPRDVEEDVGKIPGVCLYTIDDLRKVNDDTAQFRKEAAEKVREFLDQELVQFTRLFNRKAADELLATLHSWAEQIRIRERDRALSRLSGCDDRLRDVTDDLTRVLTRKLLTDVTLTIRTCAERGEMKIAEDLVGAITRGEMLCSRTYD</sequence>
<evidence type="ECO:0000259" key="15">
    <source>
        <dbReference type="Pfam" id="PF01488"/>
    </source>
</evidence>
<dbReference type="PROSITE" id="PS00747">
    <property type="entry name" value="GLUTR"/>
    <property type="match status" value="1"/>
</dbReference>
<evidence type="ECO:0000256" key="11">
    <source>
        <dbReference type="PIRSR" id="PIRSR000445-3"/>
    </source>
</evidence>
<dbReference type="Gene3D" id="3.40.50.720">
    <property type="entry name" value="NAD(P)-binding Rossmann-like Domain"/>
    <property type="match status" value="1"/>
</dbReference>
<keyword evidence="6 8" id="KW-0627">Porphyrin biosynthesis</keyword>
<evidence type="ECO:0000256" key="2">
    <source>
        <dbReference type="ARBA" id="ARBA00005916"/>
    </source>
</evidence>
<comment type="miscellaneous">
    <text evidence="8">During catalysis, the active site Cys acts as a nucleophile attacking the alpha-carbonyl group of tRNA-bound glutamate with the formation of a thioester intermediate between enzyme and glutamate, and the concomitant release of tRNA(Glu). The thioester intermediate is finally reduced by direct hydride transfer from NADPH, to form the product GSA.</text>
</comment>
<gene>
    <name evidence="8 17" type="primary">hemA</name>
    <name evidence="17" type="ORF">KHC33_03870</name>
</gene>
<comment type="pathway">
    <text evidence="1 8 13">Porphyrin-containing compound metabolism; protoporphyrin-IX biosynthesis; 5-aminolevulinate from L-glutamyl-tRNA(Glu): step 1/2.</text>
</comment>
<dbReference type="GeneID" id="65096292"/>
<dbReference type="GO" id="GO:0008883">
    <property type="term" value="F:glutamyl-tRNA reductase activity"/>
    <property type="evidence" value="ECO:0007669"/>
    <property type="project" value="UniProtKB-UniRule"/>
</dbReference>
<dbReference type="PIRSF" id="PIRSF000445">
    <property type="entry name" value="4pyrrol_synth_GluRdtase"/>
    <property type="match status" value="1"/>
</dbReference>
<dbReference type="GO" id="GO:0050661">
    <property type="term" value="F:NADP binding"/>
    <property type="evidence" value="ECO:0007669"/>
    <property type="project" value="InterPro"/>
</dbReference>
<feature type="binding site" evidence="8 10">
    <location>
        <begin position="104"/>
        <end position="106"/>
    </location>
    <ligand>
        <name>substrate</name>
    </ligand>
</feature>
<feature type="binding site" evidence="8 10">
    <location>
        <begin position="51"/>
        <end position="54"/>
    </location>
    <ligand>
        <name>substrate</name>
    </ligand>
</feature>
<evidence type="ECO:0000256" key="8">
    <source>
        <dbReference type="HAMAP-Rule" id="MF_00087"/>
    </source>
</evidence>
<evidence type="ECO:0000256" key="5">
    <source>
        <dbReference type="ARBA" id="ARBA00023002"/>
    </source>
</evidence>
<proteinExistence type="inferred from homology"/>
<feature type="active site" description="Nucleophile" evidence="8 9">
    <location>
        <position position="52"/>
    </location>
</feature>
<comment type="catalytic activity">
    <reaction evidence="7 8 13">
        <text>(S)-4-amino-5-oxopentanoate + tRNA(Glu) + NADP(+) = L-glutamyl-tRNA(Glu) + NADPH + H(+)</text>
        <dbReference type="Rhea" id="RHEA:12344"/>
        <dbReference type="Rhea" id="RHEA-COMP:9663"/>
        <dbReference type="Rhea" id="RHEA-COMP:9680"/>
        <dbReference type="ChEBI" id="CHEBI:15378"/>
        <dbReference type="ChEBI" id="CHEBI:57501"/>
        <dbReference type="ChEBI" id="CHEBI:57783"/>
        <dbReference type="ChEBI" id="CHEBI:58349"/>
        <dbReference type="ChEBI" id="CHEBI:78442"/>
        <dbReference type="ChEBI" id="CHEBI:78520"/>
        <dbReference type="EC" id="1.2.1.70"/>
    </reaction>
</comment>
<dbReference type="FunFam" id="3.40.50.720:FF:000031">
    <property type="entry name" value="Glutamyl-tRNA reductase"/>
    <property type="match status" value="1"/>
</dbReference>
<evidence type="ECO:0000313" key="17">
    <source>
        <dbReference type="EMBL" id="QVV89665.1"/>
    </source>
</evidence>
<dbReference type="InterPro" id="IPR015896">
    <property type="entry name" value="4pyrrol_synth_GluRdtase_dimer"/>
</dbReference>
<dbReference type="InterPro" id="IPR036291">
    <property type="entry name" value="NAD(P)-bd_dom_sf"/>
</dbReference>
<keyword evidence="5 8" id="KW-0560">Oxidoreductase</keyword>
<comment type="subunit">
    <text evidence="8">Homodimer.</text>
</comment>
<comment type="domain">
    <text evidence="8">Possesses an unusual extended V-shaped dimeric structure with each monomer consisting of three distinct domains arranged along a curved 'spinal' alpha-helix. The N-terminal catalytic domain specifically recognizes the glutamate moiety of the substrate. The second domain is the NADPH-binding domain, and the third C-terminal domain is responsible for dimerization.</text>
</comment>
<evidence type="ECO:0000256" key="6">
    <source>
        <dbReference type="ARBA" id="ARBA00023244"/>
    </source>
</evidence>
<dbReference type="InterPro" id="IPR036453">
    <property type="entry name" value="GluRdtase_dimer_dom_sf"/>
</dbReference>
<dbReference type="SUPFAM" id="SSF69742">
    <property type="entry name" value="Glutamyl tRNA-reductase catalytic, N-terminal domain"/>
    <property type="match status" value="1"/>
</dbReference>
<dbReference type="InterPro" id="IPR000343">
    <property type="entry name" value="4pyrrol_synth_GluRdtase"/>
</dbReference>
<dbReference type="NCBIfam" id="TIGR01035">
    <property type="entry name" value="hemA"/>
    <property type="match status" value="1"/>
</dbReference>
<keyword evidence="4 8" id="KW-0521">NADP</keyword>
<accession>A0A8E7AZI7</accession>